<gene>
    <name evidence="3" type="ORF">SVUK_LOCUS11019</name>
</gene>
<protein>
    <submittedName>
        <fullName evidence="3">Uncharacterized protein</fullName>
    </submittedName>
</protein>
<evidence type="ECO:0000256" key="1">
    <source>
        <dbReference type="SAM" id="MobiDB-lite"/>
    </source>
</evidence>
<dbReference type="Proteomes" id="UP000270094">
    <property type="component" value="Unassembled WGS sequence"/>
</dbReference>
<keyword evidence="2" id="KW-1133">Transmembrane helix</keyword>
<feature type="region of interest" description="Disordered" evidence="1">
    <location>
        <begin position="70"/>
        <end position="91"/>
    </location>
</feature>
<evidence type="ECO:0000313" key="3">
    <source>
        <dbReference type="EMBL" id="VDM76021.1"/>
    </source>
</evidence>
<evidence type="ECO:0000256" key="2">
    <source>
        <dbReference type="SAM" id="Phobius"/>
    </source>
</evidence>
<organism evidence="3 4">
    <name type="scientific">Strongylus vulgaris</name>
    <name type="common">Blood worm</name>
    <dbReference type="NCBI Taxonomy" id="40348"/>
    <lineage>
        <taxon>Eukaryota</taxon>
        <taxon>Metazoa</taxon>
        <taxon>Ecdysozoa</taxon>
        <taxon>Nematoda</taxon>
        <taxon>Chromadorea</taxon>
        <taxon>Rhabditida</taxon>
        <taxon>Rhabditina</taxon>
        <taxon>Rhabditomorpha</taxon>
        <taxon>Strongyloidea</taxon>
        <taxon>Strongylidae</taxon>
        <taxon>Strongylus</taxon>
    </lineage>
</organism>
<feature type="transmembrane region" description="Helical" evidence="2">
    <location>
        <begin position="20"/>
        <end position="38"/>
    </location>
</feature>
<dbReference type="AlphaFoldDB" id="A0A3P7ISX7"/>
<dbReference type="OrthoDB" id="5838041at2759"/>
<keyword evidence="2" id="KW-0472">Membrane</keyword>
<evidence type="ECO:0000313" key="4">
    <source>
        <dbReference type="Proteomes" id="UP000270094"/>
    </source>
</evidence>
<accession>A0A3P7ISX7</accession>
<proteinExistence type="predicted"/>
<dbReference type="EMBL" id="UYYB01096212">
    <property type="protein sequence ID" value="VDM76021.1"/>
    <property type="molecule type" value="Genomic_DNA"/>
</dbReference>
<keyword evidence="4" id="KW-1185">Reference proteome</keyword>
<reference evidence="3 4" key="1">
    <citation type="submission" date="2018-11" db="EMBL/GenBank/DDBJ databases">
        <authorList>
            <consortium name="Pathogen Informatics"/>
        </authorList>
    </citation>
    <scope>NUCLEOTIDE SEQUENCE [LARGE SCALE GENOMIC DNA]</scope>
</reference>
<sequence length="91" mass="9784">MLIYTTFQSQLKTVYEPGVHMISMACGLANVLVAFIWLQETKNCSLDNVGKKPEEAKADAKEMETLLPKAGENAAADGAGTNAKAEDGEKH</sequence>
<keyword evidence="2" id="KW-0812">Transmembrane</keyword>
<feature type="compositionally biased region" description="Low complexity" evidence="1">
    <location>
        <begin position="70"/>
        <end position="83"/>
    </location>
</feature>
<name>A0A3P7ISX7_STRVU</name>